<evidence type="ECO:0000313" key="5">
    <source>
        <dbReference type="Proteomes" id="UP000265140"/>
    </source>
</evidence>
<dbReference type="Proteomes" id="UP000265140">
    <property type="component" value="Chromosome 21"/>
</dbReference>
<feature type="domain" description="CCHC-type" evidence="3">
    <location>
        <begin position="1129"/>
        <end position="1144"/>
    </location>
</feature>
<feature type="compositionally biased region" description="Basic and acidic residues" evidence="2">
    <location>
        <begin position="351"/>
        <end position="360"/>
    </location>
</feature>
<dbReference type="PROSITE" id="PS50158">
    <property type="entry name" value="ZF_CCHC"/>
    <property type="match status" value="1"/>
</dbReference>
<dbReference type="STRING" id="8010.ENSELUP00000042755"/>
<dbReference type="Gene3D" id="4.10.60.10">
    <property type="entry name" value="Zinc finger, CCHC-type"/>
    <property type="match status" value="1"/>
</dbReference>
<reference evidence="5" key="1">
    <citation type="journal article" date="2014" name="PLoS ONE">
        <title>The genome and linkage map of the northern pike (Esox lucius): conserved synteny revealed between the salmonid sister group and the Neoteleostei.</title>
        <authorList>
            <person name="Rondeau E.B."/>
            <person name="Minkley D.R."/>
            <person name="Leong J.S."/>
            <person name="Messmer A.M."/>
            <person name="Jantzen J.R."/>
            <person name="von Schalburg K.R."/>
            <person name="Lemon C."/>
            <person name="Bird N.H."/>
            <person name="Koop B.F."/>
        </authorList>
    </citation>
    <scope>NUCLEOTIDE SEQUENCE</scope>
</reference>
<protein>
    <recommendedName>
        <fullName evidence="3">CCHC-type domain-containing protein</fullName>
    </recommendedName>
</protein>
<dbReference type="PANTHER" id="PTHR46939">
    <property type="entry name" value="ZINC FINGER CCHC DOMAIN-CONTAINING PROTEIN 2"/>
    <property type="match status" value="1"/>
</dbReference>
<dbReference type="InterPro" id="IPR058599">
    <property type="entry name" value="PHAT_Smg/ZCCHC2-like"/>
</dbReference>
<dbReference type="PANTHER" id="PTHR46939:SF1">
    <property type="entry name" value="ZINC FINGER CCHC DOMAIN-CONTAINING PROTEIN 2"/>
    <property type="match status" value="1"/>
</dbReference>
<keyword evidence="1" id="KW-0862">Zinc</keyword>
<evidence type="ECO:0000313" key="4">
    <source>
        <dbReference type="Ensembl" id="ENSELUP00000042755.3"/>
    </source>
</evidence>
<feature type="compositionally biased region" description="Low complexity" evidence="2">
    <location>
        <begin position="641"/>
        <end position="650"/>
    </location>
</feature>
<feature type="region of interest" description="Disordered" evidence="2">
    <location>
        <begin position="521"/>
        <end position="681"/>
    </location>
</feature>
<dbReference type="Bgee" id="ENSELUG00000024099">
    <property type="expression patterns" value="Expressed in liver and 14 other cell types or tissues"/>
</dbReference>
<feature type="compositionally biased region" description="Acidic residues" evidence="2">
    <location>
        <begin position="80"/>
        <end position="91"/>
    </location>
</feature>
<dbReference type="InterPro" id="IPR057327">
    <property type="entry name" value="Vts1_dom"/>
</dbReference>
<dbReference type="GO" id="GO:0008270">
    <property type="term" value="F:zinc ion binding"/>
    <property type="evidence" value="ECO:0007669"/>
    <property type="project" value="UniProtKB-KW"/>
</dbReference>
<dbReference type="InterPro" id="IPR036875">
    <property type="entry name" value="Znf_CCHC_sf"/>
</dbReference>
<reference evidence="4" key="2">
    <citation type="submission" date="2020-02" db="EMBL/GenBank/DDBJ databases">
        <title>Esox lucius (northern pike) genome, fEsoLuc1, primary haplotype.</title>
        <authorList>
            <person name="Myers G."/>
            <person name="Karagic N."/>
            <person name="Meyer A."/>
            <person name="Pippel M."/>
            <person name="Reichard M."/>
            <person name="Winkler S."/>
            <person name="Tracey A."/>
            <person name="Sims Y."/>
            <person name="Howe K."/>
            <person name="Rhie A."/>
            <person name="Formenti G."/>
            <person name="Durbin R."/>
            <person name="Fedrigo O."/>
            <person name="Jarvis E.D."/>
        </authorList>
    </citation>
    <scope>NUCLEOTIDE SEQUENCE [LARGE SCALE GENOMIC DNA]</scope>
</reference>
<evidence type="ECO:0000256" key="1">
    <source>
        <dbReference type="PROSITE-ProRule" id="PRU00047"/>
    </source>
</evidence>
<keyword evidence="1" id="KW-0479">Metal-binding</keyword>
<feature type="compositionally biased region" description="Basic and acidic residues" evidence="2">
    <location>
        <begin position="664"/>
        <end position="675"/>
    </location>
</feature>
<dbReference type="InParanoid" id="A0A3P9APT5"/>
<reference evidence="4" key="4">
    <citation type="submission" date="2025-09" db="UniProtKB">
        <authorList>
            <consortium name="Ensembl"/>
        </authorList>
    </citation>
    <scope>IDENTIFICATION</scope>
</reference>
<dbReference type="Pfam" id="PF26034">
    <property type="entry name" value="PHAT_SMAUG"/>
    <property type="match status" value="1"/>
</dbReference>
<accession>A0A3P9APT5</accession>
<evidence type="ECO:0000259" key="3">
    <source>
        <dbReference type="PROSITE" id="PS50158"/>
    </source>
</evidence>
<keyword evidence="1" id="KW-0863">Zinc-finger</keyword>
<dbReference type="GeneTree" id="ENSGT00520000055637"/>
<dbReference type="OMA" id="RIDKEYN"/>
<feature type="region of interest" description="Disordered" evidence="2">
    <location>
        <begin position="812"/>
        <end position="833"/>
    </location>
</feature>
<evidence type="ECO:0000256" key="2">
    <source>
        <dbReference type="SAM" id="MobiDB-lite"/>
    </source>
</evidence>
<feature type="region of interest" description="Disordered" evidence="2">
    <location>
        <begin position="694"/>
        <end position="714"/>
    </location>
</feature>
<feature type="region of interest" description="Disordered" evidence="2">
    <location>
        <begin position="923"/>
        <end position="973"/>
    </location>
</feature>
<keyword evidence="5" id="KW-1185">Reference proteome</keyword>
<feature type="compositionally biased region" description="Basic and acidic residues" evidence="2">
    <location>
        <begin position="542"/>
        <end position="554"/>
    </location>
</feature>
<feature type="region of interest" description="Disordered" evidence="2">
    <location>
        <begin position="351"/>
        <end position="370"/>
    </location>
</feature>
<dbReference type="Ensembl" id="ENSELUT00000037125.3">
    <property type="protein sequence ID" value="ENSELUP00000042755.3"/>
    <property type="gene ID" value="ENSELUG00000024099.3"/>
</dbReference>
<feature type="compositionally biased region" description="Low complexity" evidence="2">
    <location>
        <begin position="948"/>
        <end position="973"/>
    </location>
</feature>
<feature type="region of interest" description="Disordered" evidence="2">
    <location>
        <begin position="80"/>
        <end position="103"/>
    </location>
</feature>
<dbReference type="InterPro" id="IPR042793">
    <property type="entry name" value="ZCCHC2"/>
</dbReference>
<reference evidence="4" key="3">
    <citation type="submission" date="2025-08" db="UniProtKB">
        <authorList>
            <consortium name="Ensembl"/>
        </authorList>
    </citation>
    <scope>IDENTIFICATION</scope>
</reference>
<organism evidence="4 5">
    <name type="scientific">Esox lucius</name>
    <name type="common">Northern pike</name>
    <dbReference type="NCBI Taxonomy" id="8010"/>
    <lineage>
        <taxon>Eukaryota</taxon>
        <taxon>Metazoa</taxon>
        <taxon>Chordata</taxon>
        <taxon>Craniata</taxon>
        <taxon>Vertebrata</taxon>
        <taxon>Euteleostomi</taxon>
        <taxon>Actinopterygii</taxon>
        <taxon>Neopterygii</taxon>
        <taxon>Teleostei</taxon>
        <taxon>Protacanthopterygii</taxon>
        <taxon>Esociformes</taxon>
        <taxon>Esocidae</taxon>
        <taxon>Esox</taxon>
    </lineage>
</organism>
<feature type="compositionally biased region" description="Polar residues" evidence="2">
    <location>
        <begin position="815"/>
        <end position="828"/>
    </location>
</feature>
<dbReference type="Pfam" id="PF25479">
    <property type="entry name" value="Vts1"/>
    <property type="match status" value="1"/>
</dbReference>
<name>A0A3P9APT5_ESOLU</name>
<dbReference type="Pfam" id="PF00098">
    <property type="entry name" value="zf-CCHC"/>
    <property type="match status" value="1"/>
</dbReference>
<dbReference type="AlphaFoldDB" id="A0A3P9APT5"/>
<feature type="compositionally biased region" description="Polar residues" evidence="2">
    <location>
        <begin position="610"/>
        <end position="634"/>
    </location>
</feature>
<feature type="compositionally biased region" description="Pro residues" evidence="2">
    <location>
        <begin position="924"/>
        <end position="938"/>
    </location>
</feature>
<feature type="compositionally biased region" description="Polar residues" evidence="2">
    <location>
        <begin position="568"/>
        <end position="578"/>
    </location>
</feature>
<dbReference type="SUPFAM" id="SSF57756">
    <property type="entry name" value="Retrovirus zinc finger-like domains"/>
    <property type="match status" value="1"/>
</dbReference>
<feature type="region of interest" description="Disordered" evidence="2">
    <location>
        <begin position="478"/>
        <end position="503"/>
    </location>
</feature>
<dbReference type="SMART" id="SM00343">
    <property type="entry name" value="ZnF_C2HC"/>
    <property type="match status" value="1"/>
</dbReference>
<dbReference type="InterPro" id="IPR001878">
    <property type="entry name" value="Znf_CCHC"/>
</dbReference>
<proteinExistence type="predicted"/>
<sequence>MIDRSPECRLYRGGKNYSLSPSHSDYYKPLKHFFIAYVDSALQNGYSSKGCIFTRNLHLECFLVELIMLKMKLLMRTAEEGGDDTAEDEEQPDLHIPRSVPSTVSDRLEDSSRISGYPPRLDKETVFEWFGLHLNPAKRIEFMCGLLHMCQPLELRFLGSCLEDLARKDYHVLRDSEIRANSPNDLTILSDVIDPVVRSKLLVYLSLLGSDSRECAGILFRILGHMDPALFYKNESVSHFMDPSQHHLFHRPCADGKTFGRTEQNCGLPMPIETAVGPLEQLALLFTMASLHPAFPFHQRETVLQQLNKIELALEERQQNQHRINAQHNKAQKAEYQGPAAVSTVAMLDERTQGQGEARRASQTAPSRRAQREAVHIEKIVLKRITRTRTDREYNFEVKWSDCSSSLVTKTHLELENFLLKLPKEQSTESFEKGLLRLLNQGESYESREVERNLKETFLLAPQAFRKTTKVCGFFQCDSSSSSNPSGSRYTPGPLVKPSKLDCSEASSQEEGVYLEPYVQGHRRKHGSRSPSLCIPNAKSSQGEKSRRGPHSSEHNGLPDWRRKSCTLKPNQDASTELCQGREKRSSHPVALEPNREKGKKGGGKEVYLTNGSMVPQGSRGVLQSTGKDASSCQDVYGDTSSESYSSPSSPHHHGPESLDSEDEKDKDTDSHSDDSSSQGRADAFYTCQEVPAGAAPTTHPLATARPAGEPHCPETNPDYPPITFLHPLPYMLPNGSLSVDVLPDNKPGPSMIIQVPVVLREPLPTAVPGDQEKRDAPATVPVVLPGFSSPGLALHPPGSPALPPHVQRFKTAPPQATASPESVSTPPAHQPPVGAINVLAPGQPYPPPMQAAYPDPANAPLPPAVPLGDPMIGHAKLQGMALPSALPSPYSMAPIPTSVMATLGAGGPGVSPAAGQVQALAPPAVPTHTPGPAPSPSPALTHSTAQSDSTSYINSTSCSSNPVAQQQQKQQQQAGPQQQPMCCGACGCRGGCGASHSAPSFFFPHQMAPRQVFGVPPIFQLTSLCSSSYLSQPPPQTNGQAQLPFFPPAPAPYAGQTMMHTHPHSHSDHVLSAQQGYGLQQMASPFGRFYSHVYPSGMGMVAGAGGGCGGGALGGAVGVNKKNGSVSCYNCGISGHYAQDCKQPPVDSTQQGGFRLKYAASHSTDTLDNTD</sequence>
<feature type="compositionally biased region" description="Low complexity" evidence="2">
    <location>
        <begin position="479"/>
        <end position="488"/>
    </location>
</feature>
<dbReference type="GO" id="GO:0003676">
    <property type="term" value="F:nucleic acid binding"/>
    <property type="evidence" value="ECO:0007669"/>
    <property type="project" value="InterPro"/>
</dbReference>